<proteinExistence type="predicted"/>
<dbReference type="GO" id="GO:0008061">
    <property type="term" value="F:chitin binding"/>
    <property type="evidence" value="ECO:0007669"/>
    <property type="project" value="InterPro"/>
</dbReference>
<dbReference type="SUPFAM" id="SSF51445">
    <property type="entry name" value="(Trans)glycosidases"/>
    <property type="match status" value="1"/>
</dbReference>
<evidence type="ECO:0000313" key="2">
    <source>
        <dbReference type="EMBL" id="RVT60831.1"/>
    </source>
</evidence>
<dbReference type="Gene3D" id="3.20.20.80">
    <property type="entry name" value="Glycosidases"/>
    <property type="match status" value="1"/>
</dbReference>
<gene>
    <name evidence="2" type="ORF">EM808_16450</name>
</gene>
<dbReference type="PROSITE" id="PS00018">
    <property type="entry name" value="EF_HAND_1"/>
    <property type="match status" value="1"/>
</dbReference>
<protein>
    <submittedName>
        <fullName evidence="2">Glycosylase</fullName>
    </submittedName>
</protein>
<organism evidence="2 3">
    <name type="scientific">Niallia taxi</name>
    <dbReference type="NCBI Taxonomy" id="2499688"/>
    <lineage>
        <taxon>Bacteria</taxon>
        <taxon>Bacillati</taxon>
        <taxon>Bacillota</taxon>
        <taxon>Bacilli</taxon>
        <taxon>Bacillales</taxon>
        <taxon>Bacillaceae</taxon>
        <taxon>Niallia</taxon>
    </lineage>
</organism>
<dbReference type="InterPro" id="IPR018247">
    <property type="entry name" value="EF_Hand_1_Ca_BS"/>
</dbReference>
<dbReference type="RefSeq" id="WP_127739303.1">
    <property type="nucleotide sequence ID" value="NZ_CP196003.1"/>
</dbReference>
<dbReference type="AlphaFoldDB" id="A0A3S2TTC6"/>
<dbReference type="PROSITE" id="PS51910">
    <property type="entry name" value="GH18_2"/>
    <property type="match status" value="1"/>
</dbReference>
<dbReference type="InterPro" id="IPR001223">
    <property type="entry name" value="Glyco_hydro18_cat"/>
</dbReference>
<dbReference type="InterPro" id="IPR011583">
    <property type="entry name" value="Chitinase_II/V-like_cat"/>
</dbReference>
<comment type="caution">
    <text evidence="2">The sequence shown here is derived from an EMBL/GenBank/DDBJ whole genome shotgun (WGS) entry which is preliminary data.</text>
</comment>
<dbReference type="SMART" id="SM00636">
    <property type="entry name" value="Glyco_18"/>
    <property type="match status" value="1"/>
</dbReference>
<dbReference type="GO" id="GO:0005975">
    <property type="term" value="P:carbohydrate metabolic process"/>
    <property type="evidence" value="ECO:0007669"/>
    <property type="project" value="InterPro"/>
</dbReference>
<dbReference type="InterPro" id="IPR029070">
    <property type="entry name" value="Chitinase_insertion_sf"/>
</dbReference>
<dbReference type="EMBL" id="RZTZ01000006">
    <property type="protein sequence ID" value="RVT60831.1"/>
    <property type="molecule type" value="Genomic_DNA"/>
</dbReference>
<dbReference type="Proteomes" id="UP000288024">
    <property type="component" value="Unassembled WGS sequence"/>
</dbReference>
<name>A0A3S2TTC6_9BACI</name>
<reference evidence="2 3" key="1">
    <citation type="submission" date="2019-01" db="EMBL/GenBank/DDBJ databases">
        <title>Bacillus sp. M5HDSG1-1, whole genome shotgun sequence.</title>
        <authorList>
            <person name="Tuo L."/>
        </authorList>
    </citation>
    <scope>NUCLEOTIDE SEQUENCE [LARGE SCALE GENOMIC DNA]</scope>
    <source>
        <strain evidence="2 3">M5HDSG1-1</strain>
    </source>
</reference>
<dbReference type="InterPro" id="IPR017853">
    <property type="entry name" value="GH"/>
</dbReference>
<accession>A0A3S2TTC6</accession>
<dbReference type="PANTHER" id="PTHR46066">
    <property type="entry name" value="CHITINASE DOMAIN-CONTAINING PROTEIN 1 FAMILY MEMBER"/>
    <property type="match status" value="1"/>
</dbReference>
<sequence>MKKVIIVILFSLCILFAINYGSEVVKADKPMILGYTLGSTNSDKSLTSFNEYFNTIATDTFSFDKNGNLIGEAPKEQLSYAKKKKINTYAVISNFGEQDFDADLAHQVMTDKLVKNRFIKQVAKVAEDKDNGYTGVNIDLEAVYPEDRINLSSLIKDISVVLHKKQLKLMVSVPAKTNDDKDNTWTWPYDYKKIGNYADYIQVMTYDEHGSWGNPGSLVSMKWLEDTLSYSTNNIKAGKVIMGIPAYGYDWNLTDANRNRMVQWDEIQELIKSNKIKPTYNKKTDSVMFNYLDKNKQEHIVWYENETTIEKKTKLLKKYKLGGVSVYALGNETETFWGAIQNGVK</sequence>
<feature type="domain" description="GH18" evidence="1">
    <location>
        <begin position="30"/>
        <end position="345"/>
    </location>
</feature>
<dbReference type="Gene3D" id="3.10.50.10">
    <property type="match status" value="1"/>
</dbReference>
<dbReference type="Pfam" id="PF00704">
    <property type="entry name" value="Glyco_hydro_18"/>
    <property type="match status" value="1"/>
</dbReference>
<evidence type="ECO:0000313" key="3">
    <source>
        <dbReference type="Proteomes" id="UP000288024"/>
    </source>
</evidence>
<dbReference type="PANTHER" id="PTHR46066:SF2">
    <property type="entry name" value="CHITINASE DOMAIN-CONTAINING PROTEIN 1"/>
    <property type="match status" value="1"/>
</dbReference>
<keyword evidence="3" id="KW-1185">Reference proteome</keyword>
<evidence type="ECO:0000259" key="1">
    <source>
        <dbReference type="PROSITE" id="PS51910"/>
    </source>
</evidence>